<feature type="region of interest" description="Disordered" evidence="1">
    <location>
        <begin position="72"/>
        <end position="96"/>
    </location>
</feature>
<dbReference type="GO" id="GO:0008270">
    <property type="term" value="F:zinc ion binding"/>
    <property type="evidence" value="ECO:0007669"/>
    <property type="project" value="InterPro"/>
</dbReference>
<dbReference type="Pfam" id="PF01844">
    <property type="entry name" value="HNH"/>
    <property type="match status" value="1"/>
</dbReference>
<dbReference type="AlphaFoldDB" id="A0A7H0K0S1"/>
<name>A0A7H0K0S1_9CORY</name>
<sequence length="96" mass="11013">MRPLAWTNRGHNSAADIRRILDRDGHRCTACGDSDGPFEVDHIDNTRGPHYNTDANKQTLCVTCHEKKTRAEARRGHQRYYARRRLPQKPHPGLIG</sequence>
<dbReference type="KEGG" id="cluj:IAU68_03735"/>
<proteinExistence type="predicted"/>
<dbReference type="InterPro" id="IPR002711">
    <property type="entry name" value="HNH"/>
</dbReference>
<organism evidence="4 5">
    <name type="scientific">Corynebacterium lujinxingii</name>
    <dbReference type="NCBI Taxonomy" id="2763010"/>
    <lineage>
        <taxon>Bacteria</taxon>
        <taxon>Bacillati</taxon>
        <taxon>Actinomycetota</taxon>
        <taxon>Actinomycetes</taxon>
        <taxon>Mycobacteriales</taxon>
        <taxon>Corynebacteriaceae</taxon>
        <taxon>Corynebacterium</taxon>
    </lineage>
</organism>
<dbReference type="Proteomes" id="UP000516235">
    <property type="component" value="Chromosome"/>
</dbReference>
<evidence type="ECO:0000256" key="1">
    <source>
        <dbReference type="SAM" id="MobiDB-lite"/>
    </source>
</evidence>
<evidence type="ECO:0000313" key="6">
    <source>
        <dbReference type="Proteomes" id="UP000642876"/>
    </source>
</evidence>
<dbReference type="EMBL" id="CP061032">
    <property type="protein sequence ID" value="QNP90887.1"/>
    <property type="molecule type" value="Genomic_DNA"/>
</dbReference>
<dbReference type="InterPro" id="IPR003615">
    <property type="entry name" value="HNH_nuc"/>
</dbReference>
<protein>
    <submittedName>
        <fullName evidence="4">HNH endonuclease</fullName>
    </submittedName>
</protein>
<gene>
    <name evidence="3" type="ORF">H7348_08650</name>
    <name evidence="4" type="ORF">IAU68_03735</name>
</gene>
<dbReference type="GO" id="GO:0003676">
    <property type="term" value="F:nucleic acid binding"/>
    <property type="evidence" value="ECO:0007669"/>
    <property type="project" value="InterPro"/>
</dbReference>
<accession>A0A7H0K0S1</accession>
<dbReference type="CDD" id="cd00085">
    <property type="entry name" value="HNHc"/>
    <property type="match status" value="1"/>
</dbReference>
<evidence type="ECO:0000259" key="2">
    <source>
        <dbReference type="Pfam" id="PF01844"/>
    </source>
</evidence>
<evidence type="ECO:0000313" key="3">
    <source>
        <dbReference type="EMBL" id="MBC3179367.1"/>
    </source>
</evidence>
<dbReference type="GO" id="GO:0004519">
    <property type="term" value="F:endonuclease activity"/>
    <property type="evidence" value="ECO:0007669"/>
    <property type="project" value="UniProtKB-KW"/>
</dbReference>
<evidence type="ECO:0000313" key="4">
    <source>
        <dbReference type="EMBL" id="QNP90887.1"/>
    </source>
</evidence>
<evidence type="ECO:0000313" key="5">
    <source>
        <dbReference type="Proteomes" id="UP000516235"/>
    </source>
</evidence>
<keyword evidence="4" id="KW-0255">Endonuclease</keyword>
<feature type="domain" description="HNH" evidence="2">
    <location>
        <begin position="28"/>
        <end position="70"/>
    </location>
</feature>
<dbReference type="Gene3D" id="1.10.30.50">
    <property type="match status" value="1"/>
</dbReference>
<feature type="compositionally biased region" description="Basic residues" evidence="1">
    <location>
        <begin position="76"/>
        <end position="88"/>
    </location>
</feature>
<dbReference type="EMBL" id="JACMYE010000007">
    <property type="protein sequence ID" value="MBC3179367.1"/>
    <property type="molecule type" value="Genomic_DNA"/>
</dbReference>
<dbReference type="Proteomes" id="UP000642876">
    <property type="component" value="Unassembled WGS sequence"/>
</dbReference>
<keyword evidence="4" id="KW-0540">Nuclease</keyword>
<reference evidence="5 6" key="1">
    <citation type="submission" date="2020-08" db="EMBL/GenBank/DDBJ databases">
        <title>novel species in genus Corynebacterium.</title>
        <authorList>
            <person name="Zhang G."/>
        </authorList>
    </citation>
    <scope>NUCLEOTIDE SEQUENCE [LARGE SCALE GENOMIC DNA]</scope>
    <source>
        <strain evidence="4">Zg-917</strain>
        <strain evidence="5 6">zg-917</strain>
    </source>
</reference>
<keyword evidence="6" id="KW-1185">Reference proteome</keyword>
<keyword evidence="4" id="KW-0378">Hydrolase</keyword>